<evidence type="ECO:0000313" key="1">
    <source>
        <dbReference type="EMBL" id="WOB10801.1"/>
    </source>
</evidence>
<sequence length="263" mass="28637">MSALPASAPARKPAVLVPACNRMVGEHPFHIAGKKYIDAIRLAGCLPLIVPFVQSDELDELLDHADGVLLTGSPSNVHPSHFGEDVYDPSLPLDQDRDAWTLPMIPRALARGIPLFAICRGFQEANVALGGSLYQAVQEVPGQRDHRGITDKTPEEQYDFAHEVLVEAGGTLEAVVGTREFQVNTAHGQGVKQLAPGLRVEARAPDGLVEAFSMANAPGFNLCVQWHPEWKAASNPISVRLFTAFGDACRAYRDRHRQPDPDR</sequence>
<proteinExistence type="predicted"/>
<dbReference type="InterPro" id="IPR029062">
    <property type="entry name" value="Class_I_gatase-like"/>
</dbReference>
<reference evidence="1 2" key="1">
    <citation type="submission" date="2023-10" db="EMBL/GenBank/DDBJ databases">
        <title>Bacteria for the degradation of biodegradable plastic PBAT(Polybutylene adipate terephthalate).</title>
        <authorList>
            <person name="Weon H.-Y."/>
            <person name="Yeon J."/>
        </authorList>
    </citation>
    <scope>NUCLEOTIDE SEQUENCE [LARGE SCALE GENOMIC DNA]</scope>
    <source>
        <strain evidence="1 2">SBD 7-3</strain>
    </source>
</reference>
<dbReference type="CDD" id="cd01745">
    <property type="entry name" value="GATase1_2"/>
    <property type="match status" value="1"/>
</dbReference>
<dbReference type="InterPro" id="IPR011697">
    <property type="entry name" value="Peptidase_C26"/>
</dbReference>
<protein>
    <submittedName>
        <fullName evidence="1">Gamma-glutamyl-gamma-aminobutyrate hydrolase family protein</fullName>
    </submittedName>
</protein>
<dbReference type="PANTHER" id="PTHR43235">
    <property type="entry name" value="GLUTAMINE AMIDOTRANSFERASE PB2B2.05-RELATED"/>
    <property type="match status" value="1"/>
</dbReference>
<accession>A0ABZ0D0R8</accession>
<dbReference type="InterPro" id="IPR044668">
    <property type="entry name" value="PuuD-like"/>
</dbReference>
<name>A0ABZ0D0R8_9BURK</name>
<dbReference type="GO" id="GO:0016787">
    <property type="term" value="F:hydrolase activity"/>
    <property type="evidence" value="ECO:0007669"/>
    <property type="project" value="UniProtKB-KW"/>
</dbReference>
<evidence type="ECO:0000313" key="2">
    <source>
        <dbReference type="Proteomes" id="UP001303946"/>
    </source>
</evidence>
<dbReference type="Gene3D" id="3.40.50.880">
    <property type="match status" value="1"/>
</dbReference>
<dbReference type="RefSeq" id="WP_316703694.1">
    <property type="nucleotide sequence ID" value="NZ_CP136336.1"/>
</dbReference>
<keyword evidence="2" id="KW-1185">Reference proteome</keyword>
<dbReference type="SUPFAM" id="SSF52317">
    <property type="entry name" value="Class I glutamine amidotransferase-like"/>
    <property type="match status" value="1"/>
</dbReference>
<organism evidence="1 2">
    <name type="scientific">Piscinibacter gummiphilus</name>
    <dbReference type="NCBI Taxonomy" id="946333"/>
    <lineage>
        <taxon>Bacteria</taxon>
        <taxon>Pseudomonadati</taxon>
        <taxon>Pseudomonadota</taxon>
        <taxon>Betaproteobacteria</taxon>
        <taxon>Burkholderiales</taxon>
        <taxon>Sphaerotilaceae</taxon>
        <taxon>Piscinibacter</taxon>
    </lineage>
</organism>
<gene>
    <name evidence="1" type="ORF">RXV79_12270</name>
</gene>
<dbReference type="Proteomes" id="UP001303946">
    <property type="component" value="Chromosome"/>
</dbReference>
<dbReference type="PANTHER" id="PTHR43235:SF1">
    <property type="entry name" value="GLUTAMINE AMIDOTRANSFERASE PB2B2.05-RELATED"/>
    <property type="match status" value="1"/>
</dbReference>
<keyword evidence="1" id="KW-0378">Hydrolase</keyword>
<dbReference type="PROSITE" id="PS51273">
    <property type="entry name" value="GATASE_TYPE_1"/>
    <property type="match status" value="1"/>
</dbReference>
<dbReference type="EMBL" id="CP136336">
    <property type="protein sequence ID" value="WOB10801.1"/>
    <property type="molecule type" value="Genomic_DNA"/>
</dbReference>
<dbReference type="Pfam" id="PF07722">
    <property type="entry name" value="Peptidase_C26"/>
    <property type="match status" value="1"/>
</dbReference>